<protein>
    <submittedName>
        <fullName evidence="9">(3S)-malyl-CoA thioesterase</fullName>
        <ecNumber evidence="9">3.1.2.-</ecNumber>
    </submittedName>
</protein>
<dbReference type="InterPro" id="IPR015813">
    <property type="entry name" value="Pyrv/PenolPyrv_kinase-like_dom"/>
</dbReference>
<dbReference type="InterPro" id="IPR011206">
    <property type="entry name" value="Citrate_lyase_beta/mcl1/mcl2"/>
</dbReference>
<dbReference type="EMBL" id="PYGB01000008">
    <property type="protein sequence ID" value="PSK84927.1"/>
    <property type="molecule type" value="Genomic_DNA"/>
</dbReference>
<keyword evidence="9" id="KW-0378">Hydrolase</keyword>
<keyword evidence="4 6" id="KW-0460">Magnesium</keyword>
<dbReference type="AlphaFoldDB" id="A0A1X6ZLZ1"/>
<evidence type="ECO:0000313" key="11">
    <source>
        <dbReference type="Proteomes" id="UP000240624"/>
    </source>
</evidence>
<dbReference type="SUPFAM" id="SSF51621">
    <property type="entry name" value="Phosphoenolpyruvate/pyruvate domain"/>
    <property type="match status" value="1"/>
</dbReference>
<dbReference type="PIRSF" id="PIRSF015582">
    <property type="entry name" value="Cit_lyase_B"/>
    <property type="match status" value="1"/>
</dbReference>
<organism evidence="9 10">
    <name type="scientific">Limimaricola soesokkakensis</name>
    <dbReference type="NCBI Taxonomy" id="1343159"/>
    <lineage>
        <taxon>Bacteria</taxon>
        <taxon>Pseudomonadati</taxon>
        <taxon>Pseudomonadota</taxon>
        <taxon>Alphaproteobacteria</taxon>
        <taxon>Rhodobacterales</taxon>
        <taxon>Paracoccaceae</taxon>
        <taxon>Limimaricola</taxon>
    </lineage>
</organism>
<evidence type="ECO:0000256" key="3">
    <source>
        <dbReference type="ARBA" id="ARBA00022723"/>
    </source>
</evidence>
<accession>A0A1X6ZLZ1</accession>
<dbReference type="InterPro" id="IPR005000">
    <property type="entry name" value="Aldolase/citrate-lyase_domain"/>
</dbReference>
<dbReference type="EMBL" id="FWFY01000007">
    <property type="protein sequence ID" value="SLN53278.1"/>
    <property type="molecule type" value="Genomic_DNA"/>
</dbReference>
<feature type="domain" description="HpcH/HpaI aldolase/citrate lyase" evidence="7">
    <location>
        <begin position="4"/>
        <end position="210"/>
    </location>
</feature>
<dbReference type="InterPro" id="IPR040442">
    <property type="entry name" value="Pyrv_kinase-like_dom_sf"/>
</dbReference>
<dbReference type="Pfam" id="PF03328">
    <property type="entry name" value="HpcH_HpaI"/>
    <property type="match status" value="1"/>
</dbReference>
<evidence type="ECO:0000313" key="9">
    <source>
        <dbReference type="EMBL" id="SLN53278.1"/>
    </source>
</evidence>
<evidence type="ECO:0000256" key="4">
    <source>
        <dbReference type="ARBA" id="ARBA00022842"/>
    </source>
</evidence>
<feature type="binding site" evidence="5">
    <location>
        <position position="65"/>
    </location>
    <ligand>
        <name>substrate</name>
    </ligand>
</feature>
<keyword evidence="3 6" id="KW-0479">Metal-binding</keyword>
<feature type="binding site" evidence="6">
    <location>
        <position position="116"/>
    </location>
    <ligand>
        <name>Mg(2+)</name>
        <dbReference type="ChEBI" id="CHEBI:18420"/>
    </ligand>
</feature>
<gene>
    <name evidence="9" type="primary">mcl2</name>
    <name evidence="8" type="ORF">CLV79_10895</name>
    <name evidence="9" type="ORF">LOS8367_02476</name>
</gene>
<proteinExistence type="inferred from homology"/>
<reference evidence="8 11" key="2">
    <citation type="submission" date="2018-03" db="EMBL/GenBank/DDBJ databases">
        <title>Genomic Encyclopedia of Archaeal and Bacterial Type Strains, Phase II (KMG-II): from individual species to whole genera.</title>
        <authorList>
            <person name="Goeker M."/>
        </authorList>
    </citation>
    <scope>NUCLEOTIDE SEQUENCE [LARGE SCALE GENOMIC DNA]</scope>
    <source>
        <strain evidence="8 11">DSM 29956</strain>
    </source>
</reference>
<dbReference type="GO" id="GO:0006107">
    <property type="term" value="P:oxaloacetate metabolic process"/>
    <property type="evidence" value="ECO:0007669"/>
    <property type="project" value="TreeGrafter"/>
</dbReference>
<dbReference type="EC" id="3.1.2.-" evidence="9"/>
<dbReference type="RefSeq" id="WP_242665578.1">
    <property type="nucleotide sequence ID" value="NZ_FWFY01000007.1"/>
</dbReference>
<name>A0A1X6ZLZ1_9RHOB</name>
<dbReference type="Proteomes" id="UP000240624">
    <property type="component" value="Unassembled WGS sequence"/>
</dbReference>
<dbReference type="PANTHER" id="PTHR32308">
    <property type="entry name" value="LYASE BETA SUBUNIT, PUTATIVE (AFU_ORTHOLOGUE AFUA_4G13030)-RELATED"/>
    <property type="match status" value="1"/>
</dbReference>
<dbReference type="GO" id="GO:0016787">
    <property type="term" value="F:hydrolase activity"/>
    <property type="evidence" value="ECO:0007669"/>
    <property type="project" value="UniProtKB-KW"/>
</dbReference>
<feature type="binding site" evidence="5">
    <location>
        <position position="116"/>
    </location>
    <ligand>
        <name>substrate</name>
    </ligand>
</feature>
<comment type="similarity">
    <text evidence="2">Belongs to the HpcH/HpaI aldolase family.</text>
</comment>
<comment type="cofactor">
    <cofactor evidence="1">
        <name>Mg(2+)</name>
        <dbReference type="ChEBI" id="CHEBI:18420"/>
    </cofactor>
</comment>
<feature type="binding site" evidence="6">
    <location>
        <position position="142"/>
    </location>
    <ligand>
        <name>Mg(2+)</name>
        <dbReference type="ChEBI" id="CHEBI:18420"/>
    </ligand>
</feature>
<evidence type="ECO:0000313" key="10">
    <source>
        <dbReference type="Proteomes" id="UP000193495"/>
    </source>
</evidence>
<dbReference type="PANTHER" id="PTHR32308:SF10">
    <property type="entry name" value="CITRATE LYASE SUBUNIT BETA"/>
    <property type="match status" value="1"/>
</dbReference>
<reference evidence="9 10" key="1">
    <citation type="submission" date="2017-03" db="EMBL/GenBank/DDBJ databases">
        <authorList>
            <person name="Afonso C.L."/>
            <person name="Miller P.J."/>
            <person name="Scott M.A."/>
            <person name="Spackman E."/>
            <person name="Goraichik I."/>
            <person name="Dimitrov K.M."/>
            <person name="Suarez D.L."/>
            <person name="Swayne D.E."/>
        </authorList>
    </citation>
    <scope>NUCLEOTIDE SEQUENCE [LARGE SCALE GENOMIC DNA]</scope>
    <source>
        <strain evidence="9 10">CECT 8367</strain>
    </source>
</reference>
<evidence type="ECO:0000256" key="1">
    <source>
        <dbReference type="ARBA" id="ARBA00001946"/>
    </source>
</evidence>
<sequence>MPIRSLLYVPASNARALEKSRSLSCDGVIIDLEDAVAPQAKAAARAALPAALEGGAGRNRLRLVRINALSSPWGQDDLVALGGLGCDGVAVPKVSGPADLDAVAARCDLPLWAMIETARGVLSAPAICGHPRLAGVIMGTNDLARELGARPRADRMPLWTALQGVLLAARAAGVPAIDGVCNALDEPERFAAECVQGRDMGFDGKSLIHPAQIAAANAAFAPSADEIDLARRRIAGFEAAQAAGQGVAVVDGEIVEALHVETARKTLALAERIAAEVDA</sequence>
<evidence type="ECO:0000256" key="6">
    <source>
        <dbReference type="PIRSR" id="PIRSR015582-2"/>
    </source>
</evidence>
<keyword evidence="11" id="KW-1185">Reference proteome</keyword>
<evidence type="ECO:0000259" key="7">
    <source>
        <dbReference type="Pfam" id="PF03328"/>
    </source>
</evidence>
<evidence type="ECO:0000256" key="2">
    <source>
        <dbReference type="ARBA" id="ARBA00005568"/>
    </source>
</evidence>
<dbReference type="Proteomes" id="UP000193495">
    <property type="component" value="Unassembled WGS sequence"/>
</dbReference>
<evidence type="ECO:0000256" key="5">
    <source>
        <dbReference type="PIRSR" id="PIRSR015582-1"/>
    </source>
</evidence>
<dbReference type="GO" id="GO:0000287">
    <property type="term" value="F:magnesium ion binding"/>
    <property type="evidence" value="ECO:0007669"/>
    <property type="project" value="TreeGrafter"/>
</dbReference>
<dbReference type="Gene3D" id="3.20.20.60">
    <property type="entry name" value="Phosphoenolpyruvate-binding domains"/>
    <property type="match status" value="1"/>
</dbReference>
<evidence type="ECO:0000313" key="8">
    <source>
        <dbReference type="EMBL" id="PSK84927.1"/>
    </source>
</evidence>